<keyword evidence="1" id="KW-0812">Transmembrane</keyword>
<gene>
    <name evidence="2" type="primary">METL9</name>
    <name evidence="2" type="ORF">TR161733</name>
</gene>
<reference evidence="2" key="1">
    <citation type="submission" date="2016-01" db="EMBL/GenBank/DDBJ databases">
        <title>Reference transcriptome for the parasite Schistocephalus solidus: insights into the molecular evolution of parasitism.</title>
        <authorList>
            <person name="Hebert F.O."/>
            <person name="Grambauer S."/>
            <person name="Barber I."/>
            <person name="Landry C.R."/>
            <person name="Aubin-Horth N."/>
        </authorList>
    </citation>
    <scope>NUCLEOTIDE SEQUENCE</scope>
</reference>
<dbReference type="PANTHER" id="PTHR12890:SF0">
    <property type="entry name" value="PROTEIN-L-HISTIDINE N-PROS-METHYLTRANSFERASE"/>
    <property type="match status" value="1"/>
</dbReference>
<accession>A0A0X3PSH1</accession>
<dbReference type="AlphaFoldDB" id="A0A0X3PSH1"/>
<name>A0A0X3PSH1_SCHSO</name>
<evidence type="ECO:0000313" key="2">
    <source>
        <dbReference type="EMBL" id="JAP52967.1"/>
    </source>
</evidence>
<dbReference type="Pfam" id="PF05219">
    <property type="entry name" value="DREV"/>
    <property type="match status" value="1"/>
</dbReference>
<dbReference type="SUPFAM" id="SSF53335">
    <property type="entry name" value="S-adenosyl-L-methionine-dependent methyltransferases"/>
    <property type="match status" value="1"/>
</dbReference>
<keyword evidence="2" id="KW-0808">Transferase</keyword>
<dbReference type="CDD" id="cd02440">
    <property type="entry name" value="AdoMet_MTases"/>
    <property type="match status" value="1"/>
</dbReference>
<proteinExistence type="predicted"/>
<dbReference type="Gene3D" id="3.40.50.150">
    <property type="entry name" value="Vaccinia Virus protein VP39"/>
    <property type="match status" value="1"/>
</dbReference>
<dbReference type="PANTHER" id="PTHR12890">
    <property type="entry name" value="DREV PROTEIN"/>
    <property type="match status" value="1"/>
</dbReference>
<organism evidence="2">
    <name type="scientific">Schistocephalus solidus</name>
    <name type="common">Tapeworm</name>
    <dbReference type="NCBI Taxonomy" id="70667"/>
    <lineage>
        <taxon>Eukaryota</taxon>
        <taxon>Metazoa</taxon>
        <taxon>Spiralia</taxon>
        <taxon>Lophotrochozoa</taxon>
        <taxon>Platyhelminthes</taxon>
        <taxon>Cestoda</taxon>
        <taxon>Eucestoda</taxon>
        <taxon>Diphyllobothriidea</taxon>
        <taxon>Diphyllobothriidae</taxon>
        <taxon>Schistocephalus</taxon>
    </lineage>
</organism>
<dbReference type="EMBL" id="GEEE01010258">
    <property type="protein sequence ID" value="JAP52967.1"/>
    <property type="molecule type" value="Transcribed_RNA"/>
</dbReference>
<keyword evidence="1" id="KW-1133">Transmembrane helix</keyword>
<evidence type="ECO:0000256" key="1">
    <source>
        <dbReference type="SAM" id="Phobius"/>
    </source>
</evidence>
<keyword evidence="2" id="KW-0489">Methyltransferase</keyword>
<dbReference type="GO" id="GO:0032259">
    <property type="term" value="P:methylation"/>
    <property type="evidence" value="ECO:0007669"/>
    <property type="project" value="UniProtKB-KW"/>
</dbReference>
<keyword evidence="1" id="KW-0472">Membrane</keyword>
<feature type="transmembrane region" description="Helical" evidence="1">
    <location>
        <begin position="6"/>
        <end position="27"/>
    </location>
</feature>
<dbReference type="InterPro" id="IPR029063">
    <property type="entry name" value="SAM-dependent_MTases_sf"/>
</dbReference>
<dbReference type="InterPro" id="IPR007884">
    <property type="entry name" value="METL9"/>
</dbReference>
<protein>
    <submittedName>
        <fullName evidence="2">Methyltransferase-like protein 9</fullName>
    </submittedName>
</protein>
<sequence>MSRCKLEFLHCTKIIVIIIAVLIGMAVKLRSPLARMIYEKFEHAQEHMHSHHEYWYNIRNEYLSTELLKIFVQSEQDEETTDFLQTCYEKSDWFFTQLYHSISKSILTWFMTVTSANGLLNRGSMFVISTSQFRRLLGVNDHWHAKRLLDLGAGDGKVTAKMAPLFDEVYTTEMSPVMRWRLNQANFTVLDVDKWDQPPEACDTLTAIPAQPQYDVISCLNLLDRCCTPLTLLRRIRKVLKPGSGLLVLALVFPLKQYVEFVDGHKPIELMEVSASRVWEVQFSSFVTNVLHPSGYELLAWSRVPYICEGDLARSFYSLNDVVMTLKPSLPDVSEAPLDVQ</sequence>
<dbReference type="GO" id="GO:0106370">
    <property type="term" value="F:protein-L-histidine N-pros-methyltransferase activity"/>
    <property type="evidence" value="ECO:0007669"/>
    <property type="project" value="InterPro"/>
</dbReference>